<dbReference type="EMBL" id="LRBV02000010">
    <property type="status" value="NOT_ANNOTATED_CDS"/>
    <property type="molecule type" value="Genomic_DNA"/>
</dbReference>
<dbReference type="EnsemblPlants" id="QL10p015702:mrna">
    <property type="protein sequence ID" value="QL10p015702:mrna"/>
    <property type="gene ID" value="QL10p015702"/>
</dbReference>
<name>A0A7N2MP93_QUELO</name>
<reference evidence="1" key="2">
    <citation type="submission" date="2021-01" db="UniProtKB">
        <authorList>
            <consortium name="EnsemblPlants"/>
        </authorList>
    </citation>
    <scope>IDENTIFICATION</scope>
</reference>
<evidence type="ECO:0000313" key="1">
    <source>
        <dbReference type="EnsemblPlants" id="QL10p015702:mrna"/>
    </source>
</evidence>
<keyword evidence="2" id="KW-1185">Reference proteome</keyword>
<dbReference type="Gramene" id="QL10p015702:mrna">
    <property type="protein sequence ID" value="QL10p015702:mrna"/>
    <property type="gene ID" value="QL10p015702"/>
</dbReference>
<evidence type="ECO:0000313" key="2">
    <source>
        <dbReference type="Proteomes" id="UP000594261"/>
    </source>
</evidence>
<dbReference type="InParanoid" id="A0A7N2MP93"/>
<dbReference type="Proteomes" id="UP000594261">
    <property type="component" value="Chromosome 10"/>
</dbReference>
<accession>A0A7N2MP93</accession>
<proteinExistence type="predicted"/>
<sequence length="278" mass="31462">MSLNFSRTCDFQIWQRPSQPTNQQQPQIEVDDKSNVFLIEFHITKVDQWKNYIGNSQEPVSSYEDTKSDTKLVFLSKREVMSQDINGGCLCSLLRKFEIPVEDHGTMIRQIVGLAGTSTMPIVVNIIHVYLMEILVPNSYMEILALPIVDPVRDYDTIILDSMETYEPKSIPATKSSIEALEKIMFQPSSNSIQECSICLEEFQTEDPVFLALVHALMARKNNSLSSLTSIPEPVEYSLKIAPSKIHFVPRQIKLLVANYVYRANLGLNGPIGNLNSF</sequence>
<reference evidence="1 2" key="1">
    <citation type="journal article" date="2016" name="G3 (Bethesda)">
        <title>First Draft Assembly and Annotation of the Genome of a California Endemic Oak Quercus lobata Nee (Fagaceae).</title>
        <authorList>
            <person name="Sork V.L."/>
            <person name="Fitz-Gibbon S.T."/>
            <person name="Puiu D."/>
            <person name="Crepeau M."/>
            <person name="Gugger P.F."/>
            <person name="Sherman R."/>
            <person name="Stevens K."/>
            <person name="Langley C.H."/>
            <person name="Pellegrini M."/>
            <person name="Salzberg S.L."/>
        </authorList>
    </citation>
    <scope>NUCLEOTIDE SEQUENCE [LARGE SCALE GENOMIC DNA]</scope>
    <source>
        <strain evidence="1 2">cv. SW786</strain>
    </source>
</reference>
<dbReference type="AlphaFoldDB" id="A0A7N2MP93"/>
<organism evidence="1 2">
    <name type="scientific">Quercus lobata</name>
    <name type="common">Valley oak</name>
    <dbReference type="NCBI Taxonomy" id="97700"/>
    <lineage>
        <taxon>Eukaryota</taxon>
        <taxon>Viridiplantae</taxon>
        <taxon>Streptophyta</taxon>
        <taxon>Embryophyta</taxon>
        <taxon>Tracheophyta</taxon>
        <taxon>Spermatophyta</taxon>
        <taxon>Magnoliopsida</taxon>
        <taxon>eudicotyledons</taxon>
        <taxon>Gunneridae</taxon>
        <taxon>Pentapetalae</taxon>
        <taxon>rosids</taxon>
        <taxon>fabids</taxon>
        <taxon>Fagales</taxon>
        <taxon>Fagaceae</taxon>
        <taxon>Quercus</taxon>
    </lineage>
</organism>
<protein>
    <submittedName>
        <fullName evidence="1">Uncharacterized protein</fullName>
    </submittedName>
</protein>